<keyword evidence="2" id="KW-1185">Reference proteome</keyword>
<protein>
    <submittedName>
        <fullName evidence="1">Uncharacterized protein</fullName>
    </submittedName>
</protein>
<name>A0ABU8D852_9GAMM</name>
<organism evidence="1 2">
    <name type="scientific">Lysobacter firmicutimachus</name>
    <dbReference type="NCBI Taxonomy" id="1792846"/>
    <lineage>
        <taxon>Bacteria</taxon>
        <taxon>Pseudomonadati</taxon>
        <taxon>Pseudomonadota</taxon>
        <taxon>Gammaproteobacteria</taxon>
        <taxon>Lysobacterales</taxon>
        <taxon>Lysobacteraceae</taxon>
        <taxon>Lysobacter</taxon>
    </lineage>
</organism>
<proteinExistence type="predicted"/>
<comment type="caution">
    <text evidence="1">The sequence shown here is derived from an EMBL/GenBank/DDBJ whole genome shotgun (WGS) entry which is preliminary data.</text>
</comment>
<gene>
    <name evidence="1" type="ORF">V2J18_16560</name>
</gene>
<sequence>MVAVKPGDIYEDVSFHPCLCLGVDETGVVWGISLIDGSYPRETDLYMSGIRLLTIEQAWEWKTKGPERIAAEYKAEHPEAQ</sequence>
<evidence type="ECO:0000313" key="1">
    <source>
        <dbReference type="EMBL" id="MEI2456277.1"/>
    </source>
</evidence>
<evidence type="ECO:0000313" key="2">
    <source>
        <dbReference type="Proteomes" id="UP001387215"/>
    </source>
</evidence>
<accession>A0ABU8D852</accession>
<dbReference type="Proteomes" id="UP001387215">
    <property type="component" value="Unassembled WGS sequence"/>
</dbReference>
<dbReference type="RefSeq" id="WP_336132367.1">
    <property type="nucleotide sequence ID" value="NZ_JBANDL010000002.1"/>
</dbReference>
<reference evidence="1 2" key="1">
    <citation type="submission" date="2024-02" db="EMBL/GenBank/DDBJ databases">
        <title>Lysobacter Genome Sequencing and Mining.</title>
        <authorList>
            <person name="Bierman J."/>
            <person name="Walker M.C."/>
        </authorList>
    </citation>
    <scope>NUCLEOTIDE SEQUENCE [LARGE SCALE GENOMIC DNA]</scope>
    <source>
        <strain evidence="1 2">PB6250</strain>
    </source>
</reference>
<dbReference type="EMBL" id="JBANDL010000002">
    <property type="protein sequence ID" value="MEI2456277.1"/>
    <property type="molecule type" value="Genomic_DNA"/>
</dbReference>